<protein>
    <submittedName>
        <fullName evidence="2">DUF4892 domain-containing protein</fullName>
    </submittedName>
</protein>
<reference evidence="2 4" key="1">
    <citation type="submission" date="2020-05" db="EMBL/GenBank/DDBJ databases">
        <title>Characterization of novel class B3 metallo-beta-lactamase from novel Pseudomonas species.</title>
        <authorList>
            <person name="Yamada K."/>
            <person name="Aoki K."/>
            <person name="Ishii Y."/>
        </authorList>
    </citation>
    <scope>NUCLEOTIDE SEQUENCE [LARGE SCALE GENOMIC DNA]</scope>
    <source>
        <strain evidence="2 4">TUM18999</strain>
        <strain evidence="3 5">TUM20286</strain>
    </source>
</reference>
<dbReference type="KEGG" id="ptw:TUM18999_22930"/>
<evidence type="ECO:0000256" key="1">
    <source>
        <dbReference type="SAM" id="SignalP"/>
    </source>
</evidence>
<evidence type="ECO:0000313" key="5">
    <source>
        <dbReference type="Proteomes" id="UP001054892"/>
    </source>
</evidence>
<gene>
    <name evidence="2" type="ORF">TUM18999_22930</name>
    <name evidence="3" type="ORF">TUM20286_53890</name>
</gene>
<keyword evidence="5" id="KW-1185">Reference proteome</keyword>
<dbReference type="Proteomes" id="UP000509383">
    <property type="component" value="Chromosome"/>
</dbReference>
<proteinExistence type="predicted"/>
<dbReference type="EMBL" id="BQKM01000020">
    <property type="protein sequence ID" value="GJN55637.1"/>
    <property type="molecule type" value="Genomic_DNA"/>
</dbReference>
<evidence type="ECO:0000313" key="2">
    <source>
        <dbReference type="EMBL" id="BCG24102.1"/>
    </source>
</evidence>
<accession>A0A6J4E2Y1</accession>
<dbReference type="EMBL" id="AP023189">
    <property type="protein sequence ID" value="BCG24102.1"/>
    <property type="molecule type" value="Genomic_DNA"/>
</dbReference>
<organism evidence="2 4">
    <name type="scientific">Pseudomonas tohonis</name>
    <dbReference type="NCBI Taxonomy" id="2725477"/>
    <lineage>
        <taxon>Bacteria</taxon>
        <taxon>Pseudomonadati</taxon>
        <taxon>Pseudomonadota</taxon>
        <taxon>Gammaproteobacteria</taxon>
        <taxon>Pseudomonadales</taxon>
        <taxon>Pseudomonadaceae</taxon>
        <taxon>Pseudomonas</taxon>
    </lineage>
</organism>
<keyword evidence="1" id="KW-0732">Signal</keyword>
<dbReference type="InterPro" id="IPR032608">
    <property type="entry name" value="DUF4892"/>
</dbReference>
<dbReference type="Pfam" id="PF16234">
    <property type="entry name" value="DUF4892"/>
    <property type="match status" value="1"/>
</dbReference>
<dbReference type="Proteomes" id="UP001054892">
    <property type="component" value="Unassembled WGS sequence"/>
</dbReference>
<dbReference type="AlphaFoldDB" id="A0A6J4E2Y1"/>
<evidence type="ECO:0000313" key="4">
    <source>
        <dbReference type="Proteomes" id="UP000509383"/>
    </source>
</evidence>
<sequence>MRSFIVTGLLLAASLQAIAVYAADLPDSHDLSALPRFPHAEIVDFKEAGAQERIYPQGSIRRISNQLRFEQKIDAQGRQTSVTYLLPSGHGSGEAFDNARVALLDKGAVPLYWCQGRDCGSSSLWANSVFGNARLYGPDEQQAYLLVRLAEPQQDSLLALYAITRGNRRAYLHAEQLDSAAPLGEILPTPATLMRELKSSGELHLTGLPEAPTPAWATLLARCLNLDSTLRISLSGAGGEAWRQALVEQGVRAARLELGENTAEGLHLEWLR</sequence>
<feature type="signal peptide" evidence="1">
    <location>
        <begin position="1"/>
        <end position="22"/>
    </location>
</feature>
<name>A0A6J4E2Y1_9PSED</name>
<evidence type="ECO:0000313" key="3">
    <source>
        <dbReference type="EMBL" id="GJN55637.1"/>
    </source>
</evidence>
<feature type="chain" id="PRO_5027024622" evidence="1">
    <location>
        <begin position="23"/>
        <end position="272"/>
    </location>
</feature>